<dbReference type="SUPFAM" id="SSF53756">
    <property type="entry name" value="UDP-Glycosyltransferase/glycogen phosphorylase"/>
    <property type="match status" value="1"/>
</dbReference>
<protein>
    <recommendedName>
        <fullName evidence="1">Glycosyl transferase family 1 domain-containing protein</fullName>
    </recommendedName>
</protein>
<dbReference type="PANTHER" id="PTHR12526">
    <property type="entry name" value="GLYCOSYLTRANSFERASE"/>
    <property type="match status" value="1"/>
</dbReference>
<dbReference type="CDD" id="cd03801">
    <property type="entry name" value="GT4_PimA-like"/>
    <property type="match status" value="1"/>
</dbReference>
<sequence length="416" mass="47656">MKLLIATGIFPPDIGGPATMLSHLAQGLTERGFEVKILTYTENTKAQKTQKTQKHENTNNVYRVKKNNKLKYFWQMMRLAKWADLIYTTDTYSVGYFVYLIKKITGKKYILRFTGDSAWETARTNDWTKDYIMNFQDKKYDVKIEKLKVRRNKIFFNADKIIVDCEFNKKLSVSAVYPEEEPRTIMRGKYRDDEGSLGFREYKNKISVIYNAVDFNVGIVGTGLDLSMAIKQKYSPHGEKIMMTACRLTPWKGVDQIINILPDLIKQIGLVNFLILGEGSELENLKSKIKNLKLDDNVHFLGKINQEDMANYFKITDVFILNSQYEGLSHTLLEVMQAGAPIIASNCGGNPELIENNKTGILVEYNNQEQLLTACIKILFDKSLADNLANNVREKAKEFKWSEVVEKTTGVIKSLL</sequence>
<organism evidence="2 3">
    <name type="scientific">Candidatus Kuenenbacteria bacterium CG10_big_fil_rev_8_21_14_0_10_36_11</name>
    <dbReference type="NCBI Taxonomy" id="1974618"/>
    <lineage>
        <taxon>Bacteria</taxon>
        <taxon>Candidatus Kueneniibacteriota</taxon>
    </lineage>
</organism>
<proteinExistence type="predicted"/>
<dbReference type="AlphaFoldDB" id="A0A2M6W9T2"/>
<evidence type="ECO:0000313" key="3">
    <source>
        <dbReference type="Proteomes" id="UP000231464"/>
    </source>
</evidence>
<accession>A0A2M6W9T2</accession>
<name>A0A2M6W9T2_9BACT</name>
<dbReference type="GO" id="GO:0016757">
    <property type="term" value="F:glycosyltransferase activity"/>
    <property type="evidence" value="ECO:0007669"/>
    <property type="project" value="InterPro"/>
</dbReference>
<evidence type="ECO:0000313" key="2">
    <source>
        <dbReference type="EMBL" id="PIT89578.1"/>
    </source>
</evidence>
<comment type="caution">
    <text evidence="2">The sequence shown here is derived from an EMBL/GenBank/DDBJ whole genome shotgun (WGS) entry which is preliminary data.</text>
</comment>
<dbReference type="Gene3D" id="3.40.50.2000">
    <property type="entry name" value="Glycogen Phosphorylase B"/>
    <property type="match status" value="2"/>
</dbReference>
<dbReference type="Proteomes" id="UP000231464">
    <property type="component" value="Unassembled WGS sequence"/>
</dbReference>
<feature type="domain" description="Glycosyl transferase family 1" evidence="1">
    <location>
        <begin position="232"/>
        <end position="394"/>
    </location>
</feature>
<dbReference type="EMBL" id="PFBP01000051">
    <property type="protein sequence ID" value="PIT89578.1"/>
    <property type="molecule type" value="Genomic_DNA"/>
</dbReference>
<dbReference type="Pfam" id="PF00534">
    <property type="entry name" value="Glycos_transf_1"/>
    <property type="match status" value="1"/>
</dbReference>
<reference evidence="3" key="1">
    <citation type="submission" date="2017-09" db="EMBL/GenBank/DDBJ databases">
        <title>Depth-based differentiation of microbial function through sediment-hosted aquifers and enrichment of novel symbionts in the deep terrestrial subsurface.</title>
        <authorList>
            <person name="Probst A.J."/>
            <person name="Ladd B."/>
            <person name="Jarett J.K."/>
            <person name="Geller-Mcgrath D.E."/>
            <person name="Sieber C.M.K."/>
            <person name="Emerson J.B."/>
            <person name="Anantharaman K."/>
            <person name="Thomas B.C."/>
            <person name="Malmstrom R."/>
            <person name="Stieglmeier M."/>
            <person name="Klingl A."/>
            <person name="Woyke T."/>
            <person name="Ryan C.M."/>
            <person name="Banfield J.F."/>
        </authorList>
    </citation>
    <scope>NUCLEOTIDE SEQUENCE [LARGE SCALE GENOMIC DNA]</scope>
</reference>
<evidence type="ECO:0000259" key="1">
    <source>
        <dbReference type="Pfam" id="PF00534"/>
    </source>
</evidence>
<dbReference type="InterPro" id="IPR001296">
    <property type="entry name" value="Glyco_trans_1"/>
</dbReference>
<gene>
    <name evidence="2" type="ORF">COU23_03155</name>
</gene>